<evidence type="ECO:0000313" key="1">
    <source>
        <dbReference type="EMBL" id="KAI3825622.1"/>
    </source>
</evidence>
<name>A0ACB9K047_9ASTR</name>
<accession>A0ACB9K047</accession>
<evidence type="ECO:0000313" key="2">
    <source>
        <dbReference type="Proteomes" id="UP001056120"/>
    </source>
</evidence>
<keyword evidence="2" id="KW-1185">Reference proteome</keyword>
<reference evidence="2" key="1">
    <citation type="journal article" date="2022" name="Mol. Ecol. Resour.">
        <title>The genomes of chicory, endive, great burdock and yacon provide insights into Asteraceae palaeo-polyploidization history and plant inulin production.</title>
        <authorList>
            <person name="Fan W."/>
            <person name="Wang S."/>
            <person name="Wang H."/>
            <person name="Wang A."/>
            <person name="Jiang F."/>
            <person name="Liu H."/>
            <person name="Zhao H."/>
            <person name="Xu D."/>
            <person name="Zhang Y."/>
        </authorList>
    </citation>
    <scope>NUCLEOTIDE SEQUENCE [LARGE SCALE GENOMIC DNA]</scope>
    <source>
        <strain evidence="2">cv. Yunnan</strain>
    </source>
</reference>
<dbReference type="EMBL" id="CM042019">
    <property type="protein sequence ID" value="KAI3825622.1"/>
    <property type="molecule type" value="Genomic_DNA"/>
</dbReference>
<sequence length="624" mass="70946">MGHSAKDCRGDLQNRQTPTGDAPRGCFECDKEGHFKRDCPQLKRNDNGNGTKGRAFVISSGEARNDHNVVNDRDYHNPVRAQIYIEIADGKLIEATHILKGCKLGLSGHKLDINLMLVTLGSFDIIVGMDWLSKNQTEIVCKDKIVCIPLASGEILSVKGEKSGAVMGIISYMKAQKCLCKGYTTILALFADKPSEEKKLVDIPIVRDFPEVFPEDLHGLPPHRHVEFQIDLTLEAAPIARTPYKLAPINKKGIHVDPSKVEAIMNWAVPTTPIVAGYYRRFVEGFSKIAQPLTALTQKGKPYTWSETQDSGFQLLKQKLSSAPILSLPEGSNDFIVYYDASIQGLGCVLMQREEIISYASRQLKVHEKNYTTHYLELGAVRRWIELLNDYDCAIKYHPGKANVVADALSRKETKPRRVRALKLTIHTRLPEQIRNAQLEALKEENLTLEATRGMEKQLEVKSDGIHYFVERIWIPVYGNLRELVMDEAHKSIYSIHPGSDKMYHDLKVLYWWPNMKAYIATCVSKCLTCSKVKVEYQKPYRLLQQPEIPMWKWEQIYMDFITKLPRTPTGCDTIWVIVDRLTKSAHFLAIKENDKMEKLTRIYLKKVVSRHGVPVSIISDRNA</sequence>
<dbReference type="Proteomes" id="UP001056120">
    <property type="component" value="Linkage Group LG02"/>
</dbReference>
<organism evidence="1 2">
    <name type="scientific">Smallanthus sonchifolius</name>
    <dbReference type="NCBI Taxonomy" id="185202"/>
    <lineage>
        <taxon>Eukaryota</taxon>
        <taxon>Viridiplantae</taxon>
        <taxon>Streptophyta</taxon>
        <taxon>Embryophyta</taxon>
        <taxon>Tracheophyta</taxon>
        <taxon>Spermatophyta</taxon>
        <taxon>Magnoliopsida</taxon>
        <taxon>eudicotyledons</taxon>
        <taxon>Gunneridae</taxon>
        <taxon>Pentapetalae</taxon>
        <taxon>asterids</taxon>
        <taxon>campanulids</taxon>
        <taxon>Asterales</taxon>
        <taxon>Asteraceae</taxon>
        <taxon>Asteroideae</taxon>
        <taxon>Heliantheae alliance</taxon>
        <taxon>Millerieae</taxon>
        <taxon>Smallanthus</taxon>
    </lineage>
</organism>
<reference evidence="1 2" key="2">
    <citation type="journal article" date="2022" name="Mol. Ecol. Resour.">
        <title>The genomes of chicory, endive, great burdock and yacon provide insights into Asteraceae paleo-polyploidization history and plant inulin production.</title>
        <authorList>
            <person name="Fan W."/>
            <person name="Wang S."/>
            <person name="Wang H."/>
            <person name="Wang A."/>
            <person name="Jiang F."/>
            <person name="Liu H."/>
            <person name="Zhao H."/>
            <person name="Xu D."/>
            <person name="Zhang Y."/>
        </authorList>
    </citation>
    <scope>NUCLEOTIDE SEQUENCE [LARGE SCALE GENOMIC DNA]</scope>
    <source>
        <strain evidence="2">cv. Yunnan</strain>
        <tissue evidence="1">Leaves</tissue>
    </source>
</reference>
<proteinExistence type="predicted"/>
<gene>
    <name evidence="1" type="ORF">L1987_07133</name>
</gene>
<protein>
    <submittedName>
        <fullName evidence="1">Uncharacterized protein</fullName>
    </submittedName>
</protein>
<comment type="caution">
    <text evidence="1">The sequence shown here is derived from an EMBL/GenBank/DDBJ whole genome shotgun (WGS) entry which is preliminary data.</text>
</comment>